<evidence type="ECO:0000256" key="2">
    <source>
        <dbReference type="ARBA" id="ARBA00022457"/>
    </source>
</evidence>
<keyword evidence="13" id="KW-0238">DNA-binding</keyword>
<keyword evidence="13" id="KW-0963">Cytoplasm</keyword>
<organism evidence="16 17">
    <name type="scientific">Paeniglutamicibacter cryotolerans</name>
    <dbReference type="NCBI Taxonomy" id="670079"/>
    <lineage>
        <taxon>Bacteria</taxon>
        <taxon>Bacillati</taxon>
        <taxon>Actinomycetota</taxon>
        <taxon>Actinomycetes</taxon>
        <taxon>Micrococcales</taxon>
        <taxon>Micrococcaceae</taxon>
        <taxon>Paeniglutamicibacter</taxon>
    </lineage>
</organism>
<dbReference type="PANTHER" id="PTHR11076">
    <property type="entry name" value="DNA REPAIR POLYMERASE UMUC / TRANSFERASE FAMILY MEMBER"/>
    <property type="match status" value="1"/>
</dbReference>
<evidence type="ECO:0000256" key="14">
    <source>
        <dbReference type="SAM" id="MobiDB-lite"/>
    </source>
</evidence>
<dbReference type="GO" id="GO:0006281">
    <property type="term" value="P:DNA repair"/>
    <property type="evidence" value="ECO:0007669"/>
    <property type="project" value="UniProtKB-UniRule"/>
</dbReference>
<keyword evidence="10 13" id="KW-0234">DNA repair</keyword>
<dbReference type="Gene3D" id="3.30.70.270">
    <property type="match status" value="1"/>
</dbReference>
<dbReference type="GO" id="GO:0003887">
    <property type="term" value="F:DNA-directed DNA polymerase activity"/>
    <property type="evidence" value="ECO:0007669"/>
    <property type="project" value="UniProtKB-UniRule"/>
</dbReference>
<dbReference type="Proteomes" id="UP000523000">
    <property type="component" value="Unassembled WGS sequence"/>
</dbReference>
<dbReference type="EMBL" id="JACHVS010000002">
    <property type="protein sequence ID" value="MBB2996621.1"/>
    <property type="molecule type" value="Genomic_DNA"/>
</dbReference>
<dbReference type="InterPro" id="IPR043502">
    <property type="entry name" value="DNA/RNA_pol_sf"/>
</dbReference>
<keyword evidence="3 13" id="KW-0808">Transferase</keyword>
<gene>
    <name evidence="13" type="primary">dinB</name>
    <name evidence="16" type="ORF">E9229_002868</name>
</gene>
<evidence type="ECO:0000256" key="5">
    <source>
        <dbReference type="ARBA" id="ARBA00022705"/>
    </source>
</evidence>
<dbReference type="SUPFAM" id="SSF56672">
    <property type="entry name" value="DNA/RNA polymerases"/>
    <property type="match status" value="1"/>
</dbReference>
<dbReference type="CDD" id="cd03586">
    <property type="entry name" value="PolY_Pol_IV_kappa"/>
    <property type="match status" value="1"/>
</dbReference>
<proteinExistence type="inferred from homology"/>
<feature type="binding site" evidence="13">
    <location>
        <position position="13"/>
    </location>
    <ligand>
        <name>Mg(2+)</name>
        <dbReference type="ChEBI" id="CHEBI:18420"/>
    </ligand>
</feature>
<dbReference type="RefSeq" id="WP_183512180.1">
    <property type="nucleotide sequence ID" value="NZ_BAABGK010000033.1"/>
</dbReference>
<dbReference type="InterPro" id="IPR022880">
    <property type="entry name" value="DNApol_IV"/>
</dbReference>
<evidence type="ECO:0000256" key="13">
    <source>
        <dbReference type="HAMAP-Rule" id="MF_01113"/>
    </source>
</evidence>
<keyword evidence="8 13" id="KW-0460">Magnesium</keyword>
<comment type="function">
    <text evidence="11 13">Poorly processive, error-prone DNA polymerase involved in untargeted mutagenesis. Copies undamaged DNA at stalled replication forks, which arise in vivo from mismatched or misaligned primer ends. These misaligned primers can be extended by PolIV. Exhibits no 3'-5' exonuclease (proofreading) activity. May be involved in translesional synthesis, in conjunction with the beta clamp from PolIII.</text>
</comment>
<evidence type="ECO:0000256" key="10">
    <source>
        <dbReference type="ARBA" id="ARBA00023204"/>
    </source>
</evidence>
<evidence type="ECO:0000256" key="3">
    <source>
        <dbReference type="ARBA" id="ARBA00022679"/>
    </source>
</evidence>
<dbReference type="InterPro" id="IPR050116">
    <property type="entry name" value="DNA_polymerase-Y"/>
</dbReference>
<comment type="similarity">
    <text evidence="1 13">Belongs to the DNA polymerase type-Y family.</text>
</comment>
<keyword evidence="2 13" id="KW-0515">Mutator protein</keyword>
<keyword evidence="5 13" id="KW-0235">DNA replication</keyword>
<feature type="region of interest" description="Disordered" evidence="14">
    <location>
        <begin position="387"/>
        <end position="410"/>
    </location>
</feature>
<evidence type="ECO:0000313" key="17">
    <source>
        <dbReference type="Proteomes" id="UP000523000"/>
    </source>
</evidence>
<evidence type="ECO:0000256" key="7">
    <source>
        <dbReference type="ARBA" id="ARBA00022763"/>
    </source>
</evidence>
<evidence type="ECO:0000256" key="1">
    <source>
        <dbReference type="ARBA" id="ARBA00010945"/>
    </source>
</evidence>
<comment type="catalytic activity">
    <reaction evidence="12 13">
        <text>DNA(n) + a 2'-deoxyribonucleoside 5'-triphosphate = DNA(n+1) + diphosphate</text>
        <dbReference type="Rhea" id="RHEA:22508"/>
        <dbReference type="Rhea" id="RHEA-COMP:17339"/>
        <dbReference type="Rhea" id="RHEA-COMP:17340"/>
        <dbReference type="ChEBI" id="CHEBI:33019"/>
        <dbReference type="ChEBI" id="CHEBI:61560"/>
        <dbReference type="ChEBI" id="CHEBI:173112"/>
        <dbReference type="EC" id="2.7.7.7"/>
    </reaction>
</comment>
<protein>
    <recommendedName>
        <fullName evidence="13">DNA polymerase IV</fullName>
        <shortName evidence="13">Pol IV</shortName>
        <ecNumber evidence="13">2.7.7.7</ecNumber>
    </recommendedName>
</protein>
<dbReference type="NCBIfam" id="NF003015">
    <property type="entry name" value="PRK03858.1"/>
    <property type="match status" value="1"/>
</dbReference>
<dbReference type="PROSITE" id="PS50173">
    <property type="entry name" value="UMUC"/>
    <property type="match status" value="1"/>
</dbReference>
<dbReference type="InterPro" id="IPR017961">
    <property type="entry name" value="DNA_pol_Y-fam_little_finger"/>
</dbReference>
<dbReference type="FunFam" id="3.30.1490.100:FF:000004">
    <property type="entry name" value="DNA polymerase IV"/>
    <property type="match status" value="1"/>
</dbReference>
<evidence type="ECO:0000256" key="12">
    <source>
        <dbReference type="ARBA" id="ARBA00049244"/>
    </source>
</evidence>
<dbReference type="NCBIfam" id="NF002677">
    <property type="entry name" value="PRK02406.1"/>
    <property type="match status" value="1"/>
</dbReference>
<dbReference type="GO" id="GO:0006261">
    <property type="term" value="P:DNA-templated DNA replication"/>
    <property type="evidence" value="ECO:0007669"/>
    <property type="project" value="UniProtKB-UniRule"/>
</dbReference>
<reference evidence="16 17" key="1">
    <citation type="submission" date="2020-08" db="EMBL/GenBank/DDBJ databases">
        <title>Sequencing the genomes of 1000 actinobacteria strains.</title>
        <authorList>
            <person name="Klenk H.-P."/>
        </authorList>
    </citation>
    <scope>NUCLEOTIDE SEQUENCE [LARGE SCALE GENOMIC DNA]</scope>
    <source>
        <strain evidence="16 17">DSM 22826</strain>
    </source>
</reference>
<feature type="active site" evidence="13">
    <location>
        <position position="108"/>
    </location>
</feature>
<feature type="binding site" evidence="13">
    <location>
        <position position="107"/>
    </location>
    <ligand>
        <name>Mg(2+)</name>
        <dbReference type="ChEBI" id="CHEBI:18420"/>
    </ligand>
</feature>
<dbReference type="InterPro" id="IPR036775">
    <property type="entry name" value="DNA_pol_Y-fam_lit_finger_sf"/>
</dbReference>
<dbReference type="AlphaFoldDB" id="A0A839QXB0"/>
<dbReference type="GO" id="GO:0042276">
    <property type="term" value="P:error-prone translesion synthesis"/>
    <property type="evidence" value="ECO:0007669"/>
    <property type="project" value="TreeGrafter"/>
</dbReference>
<dbReference type="Pfam" id="PF00817">
    <property type="entry name" value="IMS"/>
    <property type="match status" value="1"/>
</dbReference>
<dbReference type="GO" id="GO:0000287">
    <property type="term" value="F:magnesium ion binding"/>
    <property type="evidence" value="ECO:0007669"/>
    <property type="project" value="UniProtKB-UniRule"/>
</dbReference>
<feature type="site" description="Substrate discrimination" evidence="13">
    <location>
        <position position="18"/>
    </location>
</feature>
<dbReference type="InterPro" id="IPR001126">
    <property type="entry name" value="UmuC"/>
</dbReference>
<dbReference type="Gene3D" id="3.40.1170.60">
    <property type="match status" value="1"/>
</dbReference>
<dbReference type="GO" id="GO:0003684">
    <property type="term" value="F:damaged DNA binding"/>
    <property type="evidence" value="ECO:0007669"/>
    <property type="project" value="InterPro"/>
</dbReference>
<evidence type="ECO:0000256" key="9">
    <source>
        <dbReference type="ARBA" id="ARBA00022932"/>
    </source>
</evidence>
<keyword evidence="7 13" id="KW-0227">DNA damage</keyword>
<evidence type="ECO:0000256" key="6">
    <source>
        <dbReference type="ARBA" id="ARBA00022723"/>
    </source>
</evidence>
<dbReference type="PANTHER" id="PTHR11076:SF33">
    <property type="entry name" value="DNA POLYMERASE KAPPA"/>
    <property type="match status" value="1"/>
</dbReference>
<evidence type="ECO:0000256" key="11">
    <source>
        <dbReference type="ARBA" id="ARBA00025589"/>
    </source>
</evidence>
<dbReference type="SUPFAM" id="SSF100879">
    <property type="entry name" value="Lesion bypass DNA polymerase (Y-family), little finger domain"/>
    <property type="match status" value="1"/>
</dbReference>
<evidence type="ECO:0000259" key="15">
    <source>
        <dbReference type="PROSITE" id="PS50173"/>
    </source>
</evidence>
<accession>A0A839QXB0</accession>
<comment type="subcellular location">
    <subcellularLocation>
        <location evidence="13">Cytoplasm</location>
    </subcellularLocation>
</comment>
<dbReference type="Gene3D" id="1.10.150.20">
    <property type="entry name" value="5' to 3' exonuclease, C-terminal subdomain"/>
    <property type="match status" value="1"/>
</dbReference>
<keyword evidence="17" id="KW-1185">Reference proteome</keyword>
<comment type="subunit">
    <text evidence="13">Monomer.</text>
</comment>
<feature type="domain" description="UmuC" evidence="15">
    <location>
        <begin position="9"/>
        <end position="189"/>
    </location>
</feature>
<dbReference type="Pfam" id="PF11799">
    <property type="entry name" value="IMS_C"/>
    <property type="match status" value="1"/>
</dbReference>
<dbReference type="EC" id="2.7.7.7" evidence="13"/>
<dbReference type="GO" id="GO:0009432">
    <property type="term" value="P:SOS response"/>
    <property type="evidence" value="ECO:0007669"/>
    <property type="project" value="TreeGrafter"/>
</dbReference>
<keyword evidence="4 13" id="KW-0548">Nucleotidyltransferase</keyword>
<dbReference type="Gene3D" id="3.30.1490.100">
    <property type="entry name" value="DNA polymerase, Y-family, little finger domain"/>
    <property type="match status" value="1"/>
</dbReference>
<keyword evidence="6 13" id="KW-0479">Metal-binding</keyword>
<name>A0A839QXB0_9MICC</name>
<evidence type="ECO:0000313" key="16">
    <source>
        <dbReference type="EMBL" id="MBB2996621.1"/>
    </source>
</evidence>
<keyword evidence="9 13" id="KW-0239">DNA-directed DNA polymerase</keyword>
<comment type="caution">
    <text evidence="16">The sequence shown here is derived from an EMBL/GenBank/DDBJ whole genome shotgun (WGS) entry which is preliminary data.</text>
</comment>
<evidence type="ECO:0000256" key="8">
    <source>
        <dbReference type="ARBA" id="ARBA00022842"/>
    </source>
</evidence>
<sequence length="410" mass="44735">MATATERAILHVDMDAFFVSVELLTRPELNGRQVIVGHAGERSVVLSASYECRALGVRSAMPMSQAMRMAPHAVVIEPSQGLYQEFSRSIMAIFREITPLVEQLSVDEAFLDVTGSMRRLGSPREIGELIRRRMHEELGLPASVGIARNKFVAKIASTRAKPDGLLLIAPARTVEFLHTLPVRALWGVGAKTAQSLQESGITTVAQLAALTEKSLQRRYGASGTHLFALAHGMDDRPVEVTREEKSIGSEETFAVDVFDTEVLRREILRLAHRVSARLRASGKEAGTVVLKLRYADFTTLSRSKRIDYPTSATGVIAKTAHALLQGLGERPQAVRLVGVRAEKLESSAGGYQLSIDAQEDNWRQAEQAVDRIRERFPAGALRPASLVRPLHGNVPDGHRSDPGSIGTEAG</sequence>
<evidence type="ECO:0000256" key="4">
    <source>
        <dbReference type="ARBA" id="ARBA00022695"/>
    </source>
</evidence>
<dbReference type="HAMAP" id="MF_01113">
    <property type="entry name" value="DNApol_IV"/>
    <property type="match status" value="1"/>
</dbReference>
<comment type="cofactor">
    <cofactor evidence="13">
        <name>Mg(2+)</name>
        <dbReference type="ChEBI" id="CHEBI:18420"/>
    </cofactor>
    <text evidence="13">Binds 2 magnesium ions per subunit.</text>
</comment>
<dbReference type="GO" id="GO:0005829">
    <property type="term" value="C:cytosol"/>
    <property type="evidence" value="ECO:0007669"/>
    <property type="project" value="TreeGrafter"/>
</dbReference>
<dbReference type="InterPro" id="IPR043128">
    <property type="entry name" value="Rev_trsase/Diguanyl_cyclase"/>
</dbReference>